<evidence type="ECO:0000259" key="5">
    <source>
        <dbReference type="PROSITE" id="PS51337"/>
    </source>
</evidence>
<dbReference type="InterPro" id="IPR036724">
    <property type="entry name" value="Cobalamin-bd_sf"/>
</dbReference>
<keyword evidence="7" id="KW-1185">Reference proteome</keyword>
<feature type="domain" description="B12-binding N-terminal" evidence="5">
    <location>
        <begin position="1"/>
        <end position="87"/>
    </location>
</feature>
<dbReference type="InterPro" id="IPR050554">
    <property type="entry name" value="Met_Synthase/Corrinoid"/>
</dbReference>
<name>A0ABD4Z8X8_9CREN</name>
<keyword evidence="3" id="KW-0170">Cobalt</keyword>
<dbReference type="AlphaFoldDB" id="A0ABD4Z8X8"/>
<dbReference type="GO" id="GO:0046872">
    <property type="term" value="F:metal ion binding"/>
    <property type="evidence" value="ECO:0007669"/>
    <property type="project" value="UniProtKB-KW"/>
</dbReference>
<dbReference type="SMART" id="SM01018">
    <property type="entry name" value="B12-binding_2"/>
    <property type="match status" value="1"/>
</dbReference>
<dbReference type="GO" id="GO:0008168">
    <property type="term" value="F:methyltransferase activity"/>
    <property type="evidence" value="ECO:0007669"/>
    <property type="project" value="UniProtKB-ARBA"/>
</dbReference>
<evidence type="ECO:0000256" key="1">
    <source>
        <dbReference type="ARBA" id="ARBA00010854"/>
    </source>
</evidence>
<dbReference type="Gene3D" id="3.40.50.280">
    <property type="entry name" value="Cobalamin-binding domain"/>
    <property type="match status" value="1"/>
</dbReference>
<dbReference type="SUPFAM" id="SSF52242">
    <property type="entry name" value="Cobalamin (vitamin B12)-binding domain"/>
    <property type="match status" value="1"/>
</dbReference>
<dbReference type="Gene3D" id="1.10.1240.10">
    <property type="entry name" value="Methionine synthase domain"/>
    <property type="match status" value="1"/>
</dbReference>
<dbReference type="Proteomes" id="UP001529235">
    <property type="component" value="Unassembled WGS sequence"/>
</dbReference>
<reference evidence="6 7" key="1">
    <citation type="submission" date="2023-05" db="EMBL/GenBank/DDBJ databases">
        <title>A new hyperthermophilic archaea 'Ignisphaera cupida' sp. nov. and description of the family 'Ignisphaeraceae' fam. nov.</title>
        <authorList>
            <person name="Podosokorskaya O.A."/>
            <person name="Elcheninov A.G."/>
            <person name="Klukina A."/>
            <person name="Merkel A.Y."/>
        </authorList>
    </citation>
    <scope>NUCLEOTIDE SEQUENCE [LARGE SCALE GENOMIC DNA]</scope>
    <source>
        <strain evidence="6 7">4213-co</strain>
    </source>
</reference>
<proteinExistence type="inferred from homology"/>
<dbReference type="Pfam" id="PF02310">
    <property type="entry name" value="B12-binding"/>
    <property type="match status" value="1"/>
</dbReference>
<evidence type="ECO:0000313" key="6">
    <source>
        <dbReference type="EMBL" id="MDK6029355.1"/>
    </source>
</evidence>
<dbReference type="PROSITE" id="PS51332">
    <property type="entry name" value="B12_BINDING"/>
    <property type="match status" value="1"/>
</dbReference>
<dbReference type="PROSITE" id="PS51337">
    <property type="entry name" value="B12_BINDING_NTER"/>
    <property type="match status" value="1"/>
</dbReference>
<dbReference type="InterPro" id="IPR003759">
    <property type="entry name" value="Cbl-bd_cap"/>
</dbReference>
<protein>
    <submittedName>
        <fullName evidence="6">Corrinoid protein</fullName>
    </submittedName>
</protein>
<dbReference type="FunFam" id="3.40.50.280:FF:000003">
    <property type="entry name" value="Dimethylamine methyltransferase corrinoid protein"/>
    <property type="match status" value="1"/>
</dbReference>
<dbReference type="InterPro" id="IPR006158">
    <property type="entry name" value="Cobalamin-bd"/>
</dbReference>
<evidence type="ECO:0000256" key="2">
    <source>
        <dbReference type="ARBA" id="ARBA00022723"/>
    </source>
</evidence>
<comment type="caution">
    <text evidence="6">The sequence shown here is derived from an EMBL/GenBank/DDBJ whole genome shotgun (WGS) entry which is preliminary data.</text>
</comment>
<dbReference type="CDD" id="cd02070">
    <property type="entry name" value="corrinoid_protein_B12-BD"/>
    <property type="match status" value="1"/>
</dbReference>
<dbReference type="Pfam" id="PF02607">
    <property type="entry name" value="B12-binding_2"/>
    <property type="match status" value="1"/>
</dbReference>
<keyword evidence="2" id="KW-0479">Metal-binding</keyword>
<dbReference type="SUPFAM" id="SSF47644">
    <property type="entry name" value="Methionine synthase domain"/>
    <property type="match status" value="1"/>
</dbReference>
<evidence type="ECO:0000313" key="7">
    <source>
        <dbReference type="Proteomes" id="UP001529235"/>
    </source>
</evidence>
<accession>A0ABD4Z8X8</accession>
<sequence length="229" mass="25429">MSNVLNSIVDSLANLDMDNIIKFVKEAIEKFDVRSVIDALAEGMRVVGEKYERGEYFVSDLIVSAEIFNEAMNIVKPKILELRKEVKPIGRVVIGTVYGDIHDIGKNLVKTFLEANGFEVIDLEVDVPVEKFVEAVKQYNPDIVGMSALLTSTMIHMKDVIDALKKEGLRDKVKIIVGGAPITEEFAKSIGADAYGENAYKAVEICKKLVEELRKTCNTSLYPCPLSIQ</sequence>
<evidence type="ECO:0000256" key="3">
    <source>
        <dbReference type="ARBA" id="ARBA00023285"/>
    </source>
</evidence>
<evidence type="ECO:0000259" key="4">
    <source>
        <dbReference type="PROSITE" id="PS51332"/>
    </source>
</evidence>
<feature type="domain" description="B12-binding" evidence="4">
    <location>
        <begin position="89"/>
        <end position="216"/>
    </location>
</feature>
<dbReference type="RefSeq" id="WP_285274342.1">
    <property type="nucleotide sequence ID" value="NZ_JASNVW010000007.1"/>
</dbReference>
<dbReference type="PANTHER" id="PTHR45833">
    <property type="entry name" value="METHIONINE SYNTHASE"/>
    <property type="match status" value="1"/>
</dbReference>
<dbReference type="InterPro" id="IPR036594">
    <property type="entry name" value="Meth_synthase_dom"/>
</dbReference>
<organism evidence="6 7">
    <name type="scientific">Ignisphaera cupida</name>
    <dbReference type="NCBI Taxonomy" id="3050454"/>
    <lineage>
        <taxon>Archaea</taxon>
        <taxon>Thermoproteota</taxon>
        <taxon>Thermoprotei</taxon>
        <taxon>Desulfurococcales</taxon>
        <taxon>Desulfurococcaceae</taxon>
        <taxon>Ignisphaera</taxon>
    </lineage>
</organism>
<gene>
    <name evidence="6" type="ORF">QPL79_08270</name>
</gene>
<dbReference type="EMBL" id="JASNVW010000007">
    <property type="protein sequence ID" value="MDK6029355.1"/>
    <property type="molecule type" value="Genomic_DNA"/>
</dbReference>
<dbReference type="PANTHER" id="PTHR45833:SF1">
    <property type="entry name" value="METHIONINE SYNTHASE"/>
    <property type="match status" value="1"/>
</dbReference>
<comment type="similarity">
    <text evidence="1">Belongs to the methylamine corrinoid protein family.</text>
</comment>